<evidence type="ECO:0000256" key="2">
    <source>
        <dbReference type="ARBA" id="ARBA00023295"/>
    </source>
</evidence>
<protein>
    <recommendedName>
        <fullName evidence="3">Glycosyl hydrolase family 36 C-terminal domain-containing protein</fullName>
    </recommendedName>
</protein>
<evidence type="ECO:0000313" key="4">
    <source>
        <dbReference type="EMBL" id="OCT15421.1"/>
    </source>
</evidence>
<dbReference type="InterPro" id="IPR013785">
    <property type="entry name" value="Aldolase_TIM"/>
</dbReference>
<dbReference type="InterPro" id="IPR013780">
    <property type="entry name" value="Glyco_hydro_b"/>
</dbReference>
<reference evidence="5" key="1">
    <citation type="submission" date="2016-05" db="EMBL/GenBank/DDBJ databases">
        <title>Paenibacillus oryzae. sp. nov., isolated from the rice root.</title>
        <authorList>
            <person name="Zhang J."/>
            <person name="Zhang X."/>
        </authorList>
    </citation>
    <scope>NUCLEOTIDE SEQUENCE [LARGE SCALE GENOMIC DNA]</scope>
    <source>
        <strain evidence="5">KCTC13222</strain>
    </source>
</reference>
<sequence>MLPKKVKSVLMAIGLLTVLMVSVILLPMGKAYATPTQVNDNSGTITYSGSWTYDNTGASGYVNSDQHYASTSGNYAQFTFTGTSIKWIGPRNVDCGKSDVYIDGVYDSSIDMYASSWLKQQVLFSKTGLSNASHTIKIVVTNTKNASASGYYSSIDAFEYDTVINSVGNGSFEAGSGTAATGWSLGTNHARANDKAHDGSYSLKSTATSTAVSSTTVAVTANTTYKLSVWIYKNNNQGVAYVDMNDVAGEAQIGVSSGAGGGQWVYSEDIWNSGAATSITLRCVTDNSPTDAIWFDDIQLVALTAGPSWSLSTSDTSLVLSETNAGPLVASLKNPTQNFNWASTATTVPLLSRVDIGATAYTPNWVYASAAVDTTLGTKVTLTYNSTTPALQLKSIWLAKPGVGPVTHTMTIQNNTGSVITVYPQESMDVSLKGTVDPVLWRFNKDAAAPNATGVFKDTLTNGSNITAMTDSKANSAGDNDNIPLVYLDNGGTHGVYVAWEWPHGRINVTASGSTPVTTRIKAGVNTDFKTDIPVSGVFNVPTAYIGTYNGTVDDGSNSFKKWQFNYNIPAEMRTNTAEPFVQVNAPNGAANAAYYPYGAQYEAPLTTYLNSSPTPTSYGIQSIVQDYGWWVANHEGDWQADPTNWPSGSVASSGALMHTKGLKFNLYFLLHDALDNDPNALTSIGPNAHPTWFSNRNIDGYGNSVDLGDTSAVAWLQTRLASLMTTYHVDTFRNDFEPIAYTSNQINRHKYGTDTMYWNATGFYELLDYLYANITAFRYENCNAGGNLKDFATLKRSSVVYSTDVYDPLSNRKVFYDASYAIPSLQLQQPGDINTSWGTGTDKDYAFRSFLLGVPHNSESTAGASGAFTADTLTFMNKYYNLYNSSIKPLVRNANLYHILPRPDGTNWDGIQYFDPNTSNAIKGAVFLFMPTNAGGNTKNIKFMGLNPTTTYTLEFADRTAQNTTATGATLMSTGLNVTFTGTGKASDIIWIK</sequence>
<evidence type="ECO:0000256" key="1">
    <source>
        <dbReference type="ARBA" id="ARBA00022801"/>
    </source>
</evidence>
<dbReference type="Pfam" id="PF16874">
    <property type="entry name" value="Glyco_hydro_36C"/>
    <property type="match status" value="1"/>
</dbReference>
<dbReference type="InterPro" id="IPR031705">
    <property type="entry name" value="Glyco_hydro_36_C"/>
</dbReference>
<dbReference type="InterPro" id="IPR017853">
    <property type="entry name" value="GH"/>
</dbReference>
<dbReference type="Pfam" id="PF02065">
    <property type="entry name" value="Melibiase"/>
    <property type="match status" value="1"/>
</dbReference>
<dbReference type="SUPFAM" id="SSF49785">
    <property type="entry name" value="Galactose-binding domain-like"/>
    <property type="match status" value="1"/>
</dbReference>
<dbReference type="Gene3D" id="2.60.120.260">
    <property type="entry name" value="Galactose-binding domain-like"/>
    <property type="match status" value="2"/>
</dbReference>
<dbReference type="EMBL" id="LYPC01000014">
    <property type="protein sequence ID" value="OCT15421.1"/>
    <property type="molecule type" value="Genomic_DNA"/>
</dbReference>
<dbReference type="Gene3D" id="3.20.20.70">
    <property type="entry name" value="Aldolase class I"/>
    <property type="match status" value="1"/>
</dbReference>
<proteinExistence type="predicted"/>
<dbReference type="RefSeq" id="WP_065852332.1">
    <property type="nucleotide sequence ID" value="NZ_LYPC01000014.1"/>
</dbReference>
<dbReference type="SUPFAM" id="SSF51445">
    <property type="entry name" value="(Trans)glycosidases"/>
    <property type="match status" value="1"/>
</dbReference>
<dbReference type="STRING" id="512399.A8709_15180"/>
<keyword evidence="2" id="KW-0326">Glycosidase</keyword>
<feature type="domain" description="Glycosyl hydrolase family 36 C-terminal" evidence="3">
    <location>
        <begin position="912"/>
        <end position="984"/>
    </location>
</feature>
<comment type="caution">
    <text evidence="4">The sequence shown here is derived from an EMBL/GenBank/DDBJ whole genome shotgun (WGS) entry which is preliminary data.</text>
</comment>
<evidence type="ECO:0000259" key="3">
    <source>
        <dbReference type="Pfam" id="PF16874"/>
    </source>
</evidence>
<name>A0A1C1A4D0_9BACL</name>
<dbReference type="GO" id="GO:0016798">
    <property type="term" value="F:hydrolase activity, acting on glycosyl bonds"/>
    <property type="evidence" value="ECO:0007669"/>
    <property type="project" value="UniProtKB-KW"/>
</dbReference>
<dbReference type="Gene3D" id="2.60.40.1180">
    <property type="entry name" value="Golgi alpha-mannosidase II"/>
    <property type="match status" value="1"/>
</dbReference>
<dbReference type="AlphaFoldDB" id="A0A1C1A4D0"/>
<dbReference type="Proteomes" id="UP000093309">
    <property type="component" value="Unassembled WGS sequence"/>
</dbReference>
<accession>A0A1C1A4D0</accession>
<evidence type="ECO:0000313" key="5">
    <source>
        <dbReference type="Proteomes" id="UP000093309"/>
    </source>
</evidence>
<organism evidence="4 5">
    <name type="scientific">Paenibacillus pectinilyticus</name>
    <dbReference type="NCBI Taxonomy" id="512399"/>
    <lineage>
        <taxon>Bacteria</taxon>
        <taxon>Bacillati</taxon>
        <taxon>Bacillota</taxon>
        <taxon>Bacilli</taxon>
        <taxon>Bacillales</taxon>
        <taxon>Paenibacillaceae</taxon>
        <taxon>Paenibacillus</taxon>
    </lineage>
</organism>
<keyword evidence="5" id="KW-1185">Reference proteome</keyword>
<dbReference type="InterPro" id="IPR008979">
    <property type="entry name" value="Galactose-bd-like_sf"/>
</dbReference>
<keyword evidence="1" id="KW-0378">Hydrolase</keyword>
<gene>
    <name evidence="4" type="ORF">A8709_15180</name>
</gene>